<comment type="caution">
    <text evidence="1">The sequence shown here is derived from an EMBL/GenBank/DDBJ whole genome shotgun (WGS) entry which is preliminary data.</text>
</comment>
<evidence type="ECO:0008006" key="2">
    <source>
        <dbReference type="Google" id="ProtNLM"/>
    </source>
</evidence>
<dbReference type="Gene3D" id="2.60.120.1140">
    <property type="entry name" value="Protein of unknown function DUF192"/>
    <property type="match status" value="1"/>
</dbReference>
<sequence length="119" mass="14194">MSFIFTILDSFLEKINKEKNLLEKLSEFKKILKFKNQKDLKNGLTKFTEIPFDHVFLFMFDNGDTIKIFHTIGMKFNIDIYFYDSDKKFINKKLNCPPGIKEISSIFPCKYVLECRSRE</sequence>
<protein>
    <recommendedName>
        <fullName evidence="2">DUF192 domain-containing protein</fullName>
    </recommendedName>
</protein>
<dbReference type="AlphaFoldDB" id="A0A1V5ZLV7"/>
<proteinExistence type="predicted"/>
<dbReference type="Pfam" id="PF02643">
    <property type="entry name" value="DUF192"/>
    <property type="match status" value="1"/>
</dbReference>
<dbReference type="EMBL" id="MWDB01000025">
    <property type="protein sequence ID" value="OQB41038.1"/>
    <property type="molecule type" value="Genomic_DNA"/>
</dbReference>
<dbReference type="InterPro" id="IPR038695">
    <property type="entry name" value="Saro_0823-like_sf"/>
</dbReference>
<reference evidence="1" key="1">
    <citation type="submission" date="2017-02" db="EMBL/GenBank/DDBJ databases">
        <title>Delving into the versatile metabolic prowess of the omnipresent phylum Bacteroidetes.</title>
        <authorList>
            <person name="Nobu M.K."/>
            <person name="Mei R."/>
            <person name="Narihiro T."/>
            <person name="Kuroda K."/>
            <person name="Liu W.-T."/>
        </authorList>
    </citation>
    <scope>NUCLEOTIDE SEQUENCE</scope>
    <source>
        <strain evidence="1">ADurb.Bin160</strain>
    </source>
</reference>
<evidence type="ECO:0000313" key="1">
    <source>
        <dbReference type="EMBL" id="OQB41038.1"/>
    </source>
</evidence>
<name>A0A1V5ZLV7_9BACT</name>
<accession>A0A1V5ZLV7</accession>
<organism evidence="1">
    <name type="scientific">candidate division CPR1 bacterium ADurb.Bin160</name>
    <dbReference type="NCBI Taxonomy" id="1852826"/>
    <lineage>
        <taxon>Bacteria</taxon>
        <taxon>candidate division CPR1</taxon>
    </lineage>
</organism>
<gene>
    <name evidence="1" type="ORF">BWY04_01068</name>
</gene>
<dbReference type="Proteomes" id="UP000485621">
    <property type="component" value="Unassembled WGS sequence"/>
</dbReference>
<dbReference type="InterPro" id="IPR003795">
    <property type="entry name" value="DUF192"/>
</dbReference>